<dbReference type="PANTHER" id="PTHR21236">
    <property type="entry name" value="GOLGI MEMBRANE PROTEIN YIP1"/>
    <property type="match status" value="1"/>
</dbReference>
<dbReference type="GO" id="GO:0016020">
    <property type="term" value="C:membrane"/>
    <property type="evidence" value="ECO:0007669"/>
    <property type="project" value="UniProtKB-SubCell"/>
</dbReference>
<name>A0A9P7BAH6_MAUEX</name>
<feature type="transmembrane region" description="Helical" evidence="7">
    <location>
        <begin position="189"/>
        <end position="209"/>
    </location>
</feature>
<keyword evidence="4 7" id="KW-1133">Transmembrane helix</keyword>
<comment type="similarity">
    <text evidence="2">Belongs to the YIP1 family.</text>
</comment>
<evidence type="ECO:0000256" key="5">
    <source>
        <dbReference type="ARBA" id="ARBA00023136"/>
    </source>
</evidence>
<feature type="transmembrane region" description="Helical" evidence="7">
    <location>
        <begin position="152"/>
        <end position="169"/>
    </location>
</feature>
<gene>
    <name evidence="8" type="ORF">C6P45_005363</name>
</gene>
<comment type="caution">
    <text evidence="8">The sequence shown here is derived from an EMBL/GenBank/DDBJ whole genome shotgun (WGS) entry which is preliminary data.</text>
</comment>
<dbReference type="EMBL" id="PUHR01000091">
    <property type="protein sequence ID" value="KAG0667813.1"/>
    <property type="molecule type" value="Genomic_DNA"/>
</dbReference>
<feature type="region of interest" description="Disordered" evidence="6">
    <location>
        <begin position="93"/>
        <end position="117"/>
    </location>
</feature>
<comment type="subcellular location">
    <subcellularLocation>
        <location evidence="1">Membrane</location>
        <topology evidence="1">Multi-pass membrane protein</topology>
    </subcellularLocation>
</comment>
<evidence type="ECO:0000256" key="1">
    <source>
        <dbReference type="ARBA" id="ARBA00004141"/>
    </source>
</evidence>
<evidence type="ECO:0000256" key="4">
    <source>
        <dbReference type="ARBA" id="ARBA00022989"/>
    </source>
</evidence>
<feature type="transmembrane region" description="Helical" evidence="7">
    <location>
        <begin position="249"/>
        <end position="268"/>
    </location>
</feature>
<sequence>MSDYIEPDTPEISNNHNTTDFNNDHTNLSNVDISNPFESINDDIIQDNSAETTKSSRGTLDESIIQTLKRDINDINLTLKKVVYPHFPSRQLLSSRGNSTDNLPQETTTQSINEQQPNIEDISANSDLWAPLIFIITYSLCVSHAHTLFSSLFVLCWIMLLIMSLHMRLTKPYENVNLISYVSLSGYCIFPQVINAILTQILFPILIKISGSGRHWTIRIITLLKLITLVLCLLWSLTSISLVTKSKGFIQIFPLGLCLLGLGWLATIL</sequence>
<dbReference type="OrthoDB" id="411251at2759"/>
<keyword evidence="5 7" id="KW-0472">Membrane</keyword>
<keyword evidence="3 7" id="KW-0812">Transmembrane</keyword>
<organism evidence="8 9">
    <name type="scientific">Maudiozyma exigua</name>
    <name type="common">Yeast</name>
    <name type="synonym">Kazachstania exigua</name>
    <dbReference type="NCBI Taxonomy" id="34358"/>
    <lineage>
        <taxon>Eukaryota</taxon>
        <taxon>Fungi</taxon>
        <taxon>Dikarya</taxon>
        <taxon>Ascomycota</taxon>
        <taxon>Saccharomycotina</taxon>
        <taxon>Saccharomycetes</taxon>
        <taxon>Saccharomycetales</taxon>
        <taxon>Saccharomycetaceae</taxon>
        <taxon>Maudiozyma</taxon>
    </lineage>
</organism>
<evidence type="ECO:0000256" key="7">
    <source>
        <dbReference type="SAM" id="Phobius"/>
    </source>
</evidence>
<protein>
    <recommendedName>
        <fullName evidence="10">Protein YIP</fullName>
    </recommendedName>
</protein>
<accession>A0A9P7BAH6</accession>
<evidence type="ECO:0000256" key="3">
    <source>
        <dbReference type="ARBA" id="ARBA00022692"/>
    </source>
</evidence>
<dbReference type="PANTHER" id="PTHR21236:SF1">
    <property type="entry name" value="PROTEIN YIPF6"/>
    <property type="match status" value="1"/>
</dbReference>
<evidence type="ECO:0008006" key="10">
    <source>
        <dbReference type="Google" id="ProtNLM"/>
    </source>
</evidence>
<evidence type="ECO:0000256" key="2">
    <source>
        <dbReference type="ARBA" id="ARBA00010596"/>
    </source>
</evidence>
<evidence type="ECO:0000313" key="8">
    <source>
        <dbReference type="EMBL" id="KAG0667813.1"/>
    </source>
</evidence>
<evidence type="ECO:0000313" key="9">
    <source>
        <dbReference type="Proteomes" id="UP000750334"/>
    </source>
</evidence>
<evidence type="ECO:0000256" key="6">
    <source>
        <dbReference type="SAM" id="MobiDB-lite"/>
    </source>
</evidence>
<dbReference type="Proteomes" id="UP000750334">
    <property type="component" value="Unassembled WGS sequence"/>
</dbReference>
<proteinExistence type="inferred from homology"/>
<reference evidence="8 9" key="1">
    <citation type="submission" date="2020-11" db="EMBL/GenBank/DDBJ databases">
        <title>Kefir isolates.</title>
        <authorList>
            <person name="Marcisauskas S."/>
            <person name="Kim Y."/>
            <person name="Blasche S."/>
        </authorList>
    </citation>
    <scope>NUCLEOTIDE SEQUENCE [LARGE SCALE GENOMIC DNA]</scope>
    <source>
        <strain evidence="8 9">OG2</strain>
    </source>
</reference>
<feature type="region of interest" description="Disordered" evidence="6">
    <location>
        <begin position="1"/>
        <end position="21"/>
    </location>
</feature>
<dbReference type="GO" id="GO:0005802">
    <property type="term" value="C:trans-Golgi network"/>
    <property type="evidence" value="ECO:0007669"/>
    <property type="project" value="TreeGrafter"/>
</dbReference>
<feature type="transmembrane region" description="Helical" evidence="7">
    <location>
        <begin position="216"/>
        <end position="237"/>
    </location>
</feature>
<dbReference type="AlphaFoldDB" id="A0A9P7BAH6"/>
<dbReference type="GO" id="GO:0006888">
    <property type="term" value="P:endoplasmic reticulum to Golgi vesicle-mediated transport"/>
    <property type="evidence" value="ECO:0007669"/>
    <property type="project" value="InterPro"/>
</dbReference>
<dbReference type="InterPro" id="IPR045231">
    <property type="entry name" value="Yip1/4-like"/>
</dbReference>
<keyword evidence="9" id="KW-1185">Reference proteome</keyword>